<dbReference type="InterPro" id="IPR013663">
    <property type="entry name" value="Helicase_SWF/SNF/SWI_bac"/>
</dbReference>
<dbReference type="PROSITE" id="PS51192">
    <property type="entry name" value="HELICASE_ATP_BIND_1"/>
    <property type="match status" value="1"/>
</dbReference>
<sequence>MVRTGDAREFSLDKQTIQELCGPASFMRGEAYLRAGQVVSVKKEPGESGYRAVVKGTNGNRYGVEIASHNSGEIAASCECSAYAPLAYCKHIAAVLLKLSDDAEGQESDEDEAITEKDAHLTKQVIFLYDRVLSRQAANSEPEEYEDDLMDATPLEVEYACKIMKSFSNKPMFAVSLKIGLSRMYIVQKIKDFLKNVDSGTSMSFAKHFSYDPSEHVFKEHDEQFIRLLIEAMRAEELYKDLFHSFSSYSYREERMLVIPPAIWEKIMPLLERVNISFEDKHAGIHRMELMDGKLPIAAQLNKAGSQGYQLEIEGLKHSTFMDNYGVAVVGGLLFKADPEQLKRITDLKKMFHYEKSTRLLITSDQIEPFIDRVVRGLKQFVNVEISPQIADRIVNPPLNARLYLEFEDDRLLARLEYVYGDIVITPLPQRAMKNARDDVILMRDLDRENRIMALIERASFKFNGKDVYLDQEDDLYDFLYGILPQLGDDVEVLATDSVKTVMRTVAYEPKARLDVDVGTNWLEVSFDMEGMEEQEIQHLLRNLVEKKKYYRLPSGQFLSLEQESFREINRLFDELDLKKPDMSGNRIQMPAVRGFQLMDQFGKRSSGIALGKTLRKLWDNLRNPDNLDFDIPSGLEPVLRDYQKYGFQWLKTLSHYRLGGILADDMGLGKTIQSIAYILSGKNSAEEEGVEPSPVLIVSPASLIYNWERECHKFAPELRTVVAAGDRQERSELMSDMKDADVWITSYPLLRRDIEWYEKQQFRTLFLDEAQAIKNHASLTSNAVRRLRAGQRFALTGTPIENSLDELWSIFDAIFPGLFSGKKSFSELSRDKVARIVRPFILRRLKSEVLKELPDKIESVQPSELTTEQKQLYLAYLEKLQSDIVKDLAEEGGFQRNRMKILAGLTRLRQLCCHPALFLEGYEGTSGKLEQLLEIIEECQGSSKRMLIFSQFTSMLGIIRQELESRELPYFYLDGSTPADQRLAMCDEFNGGAKDIFLISLKAGGTGLNLTGADTVVLFDLWWNPAVEQQAADRAHRIGQKKVVQVIKLVAQGTIEEKMLELQQRKKDLIDEVIQSGETALSTLSEDDIRELLEIKRG</sequence>
<protein>
    <submittedName>
        <fullName evidence="6">Helicase SNF</fullName>
    </submittedName>
</protein>
<evidence type="ECO:0000313" key="7">
    <source>
        <dbReference type="Proteomes" id="UP000282076"/>
    </source>
</evidence>
<keyword evidence="6" id="KW-0347">Helicase</keyword>
<dbReference type="AlphaFoldDB" id="A0A494XUH9"/>
<evidence type="ECO:0000259" key="5">
    <source>
        <dbReference type="PROSITE" id="PS51194"/>
    </source>
</evidence>
<evidence type="ECO:0000256" key="1">
    <source>
        <dbReference type="ARBA" id="ARBA00022801"/>
    </source>
</evidence>
<dbReference type="GO" id="GO:0004386">
    <property type="term" value="F:helicase activity"/>
    <property type="evidence" value="ECO:0007669"/>
    <property type="project" value="UniProtKB-KW"/>
</dbReference>
<dbReference type="FunFam" id="3.40.50.300:FF:000533">
    <property type="entry name" value="Helicase, Snf2 family"/>
    <property type="match status" value="1"/>
</dbReference>
<keyword evidence="2" id="KW-0479">Metal-binding</keyword>
<dbReference type="Gene3D" id="3.40.50.300">
    <property type="entry name" value="P-loop containing nucleotide triphosphate hydrolases"/>
    <property type="match status" value="1"/>
</dbReference>
<evidence type="ECO:0000256" key="2">
    <source>
        <dbReference type="PROSITE-ProRule" id="PRU00325"/>
    </source>
</evidence>
<keyword evidence="6" id="KW-0067">ATP-binding</keyword>
<dbReference type="PANTHER" id="PTHR10799">
    <property type="entry name" value="SNF2/RAD54 HELICASE FAMILY"/>
    <property type="match status" value="1"/>
</dbReference>
<dbReference type="SMART" id="SM00490">
    <property type="entry name" value="HELICc"/>
    <property type="match status" value="1"/>
</dbReference>
<evidence type="ECO:0000259" key="3">
    <source>
        <dbReference type="PROSITE" id="PS50966"/>
    </source>
</evidence>
<organism evidence="6 7">
    <name type="scientific">Cohnella endophytica</name>
    <dbReference type="NCBI Taxonomy" id="2419778"/>
    <lineage>
        <taxon>Bacteria</taxon>
        <taxon>Bacillati</taxon>
        <taxon>Bacillota</taxon>
        <taxon>Bacilli</taxon>
        <taxon>Bacillales</taxon>
        <taxon>Paenibacillaceae</taxon>
        <taxon>Cohnella</taxon>
    </lineage>
</organism>
<dbReference type="PROSITE" id="PS50966">
    <property type="entry name" value="ZF_SWIM"/>
    <property type="match status" value="1"/>
</dbReference>
<dbReference type="InterPro" id="IPR000330">
    <property type="entry name" value="SNF2_N"/>
</dbReference>
<keyword evidence="1" id="KW-0378">Hydrolase</keyword>
<name>A0A494XUH9_9BACL</name>
<dbReference type="CDD" id="cd18793">
    <property type="entry name" value="SF2_C_SNF"/>
    <property type="match status" value="1"/>
</dbReference>
<accession>A0A494XUH9</accession>
<dbReference type="InterPro" id="IPR027417">
    <property type="entry name" value="P-loop_NTPase"/>
</dbReference>
<dbReference type="SMART" id="SM00487">
    <property type="entry name" value="DEXDc"/>
    <property type="match status" value="1"/>
</dbReference>
<evidence type="ECO:0000313" key="6">
    <source>
        <dbReference type="EMBL" id="RKP54218.1"/>
    </source>
</evidence>
<dbReference type="InterPro" id="IPR007527">
    <property type="entry name" value="Znf_SWIM"/>
</dbReference>
<dbReference type="SUPFAM" id="SSF52540">
    <property type="entry name" value="P-loop containing nucleoside triphosphate hydrolases"/>
    <property type="match status" value="2"/>
</dbReference>
<feature type="domain" description="Helicase ATP-binding" evidence="4">
    <location>
        <begin position="652"/>
        <end position="818"/>
    </location>
</feature>
<dbReference type="Pfam" id="PF00271">
    <property type="entry name" value="Helicase_C"/>
    <property type="match status" value="1"/>
</dbReference>
<dbReference type="Pfam" id="PF00176">
    <property type="entry name" value="SNF2-rel_dom"/>
    <property type="match status" value="1"/>
</dbReference>
<feature type="domain" description="Helicase C-terminal" evidence="5">
    <location>
        <begin position="929"/>
        <end position="1086"/>
    </location>
</feature>
<evidence type="ECO:0000259" key="4">
    <source>
        <dbReference type="PROSITE" id="PS51192"/>
    </source>
</evidence>
<dbReference type="InterPro" id="IPR001650">
    <property type="entry name" value="Helicase_C-like"/>
</dbReference>
<dbReference type="InterPro" id="IPR014001">
    <property type="entry name" value="Helicase_ATP-bd"/>
</dbReference>
<dbReference type="Proteomes" id="UP000282076">
    <property type="component" value="Unassembled WGS sequence"/>
</dbReference>
<keyword evidence="2" id="KW-0863">Zinc-finger</keyword>
<proteinExistence type="predicted"/>
<gene>
    <name evidence="6" type="ORF">D7Z26_12675</name>
</gene>
<dbReference type="Pfam" id="PF08455">
    <property type="entry name" value="SNF2_assoc"/>
    <property type="match status" value="1"/>
</dbReference>
<dbReference type="OrthoDB" id="9760715at2"/>
<feature type="domain" description="SWIM-type" evidence="3">
    <location>
        <begin position="62"/>
        <end position="100"/>
    </location>
</feature>
<dbReference type="EMBL" id="RBZM01000005">
    <property type="protein sequence ID" value="RKP54218.1"/>
    <property type="molecule type" value="Genomic_DNA"/>
</dbReference>
<dbReference type="InterPro" id="IPR038718">
    <property type="entry name" value="SNF2-like_sf"/>
</dbReference>
<comment type="caution">
    <text evidence="6">The sequence shown here is derived from an EMBL/GenBank/DDBJ whole genome shotgun (WGS) entry which is preliminary data.</text>
</comment>
<dbReference type="RefSeq" id="WP_120977324.1">
    <property type="nucleotide sequence ID" value="NZ_RBZM01000005.1"/>
</dbReference>
<dbReference type="CDD" id="cd18012">
    <property type="entry name" value="DEXQc_arch_SWI2_SNF2"/>
    <property type="match status" value="1"/>
</dbReference>
<keyword evidence="6" id="KW-0547">Nucleotide-binding</keyword>
<dbReference type="GO" id="GO:0016787">
    <property type="term" value="F:hydrolase activity"/>
    <property type="evidence" value="ECO:0007669"/>
    <property type="project" value="UniProtKB-KW"/>
</dbReference>
<keyword evidence="2" id="KW-0862">Zinc</keyword>
<dbReference type="Gene3D" id="3.40.50.10810">
    <property type="entry name" value="Tandem AAA-ATPase domain"/>
    <property type="match status" value="1"/>
</dbReference>
<dbReference type="GO" id="GO:0005524">
    <property type="term" value="F:ATP binding"/>
    <property type="evidence" value="ECO:0007669"/>
    <property type="project" value="InterPro"/>
</dbReference>
<dbReference type="PROSITE" id="PS51194">
    <property type="entry name" value="HELICASE_CTER"/>
    <property type="match status" value="1"/>
</dbReference>
<keyword evidence="7" id="KW-1185">Reference proteome</keyword>
<reference evidence="6 7" key="1">
    <citation type="submission" date="2018-10" db="EMBL/GenBank/DDBJ databases">
        <title>Cohnella sp. M2MS4P-1, whole genome shotgun sequence.</title>
        <authorList>
            <person name="Tuo L."/>
        </authorList>
    </citation>
    <scope>NUCLEOTIDE SEQUENCE [LARGE SCALE GENOMIC DNA]</scope>
    <source>
        <strain evidence="6 7">M2MS4P-1</strain>
    </source>
</reference>
<dbReference type="InterPro" id="IPR049730">
    <property type="entry name" value="SNF2/RAD54-like_C"/>
</dbReference>
<dbReference type="GO" id="GO:0008270">
    <property type="term" value="F:zinc ion binding"/>
    <property type="evidence" value="ECO:0007669"/>
    <property type="project" value="UniProtKB-KW"/>
</dbReference>